<dbReference type="Proteomes" id="UP000760494">
    <property type="component" value="Unassembled WGS sequence"/>
</dbReference>
<dbReference type="AlphaFoldDB" id="A0A9Q9UFP5"/>
<feature type="compositionally biased region" description="Polar residues" evidence="1">
    <location>
        <begin position="52"/>
        <end position="61"/>
    </location>
</feature>
<protein>
    <submittedName>
        <fullName evidence="2">Uncharacterized protein</fullName>
    </submittedName>
</protein>
<gene>
    <name evidence="2" type="ORF">C2S_11740</name>
</gene>
<accession>A0A9Q9UFP5</accession>
<sequence length="81" mass="9548">MSQDTAFRKSHTSHEWQQYASSSIREPRDEFLTEEDAKRGNIPNTARRLGRTQPTGRQNGSDGKKHDRDRKQKKKPLKRKR</sequence>
<evidence type="ECO:0000313" key="3">
    <source>
        <dbReference type="Proteomes" id="UP000760494"/>
    </source>
</evidence>
<reference evidence="2" key="1">
    <citation type="submission" date="2019-05" db="EMBL/GenBank/DDBJ databases">
        <authorList>
            <person name="Piombo E."/>
        </authorList>
    </citation>
    <scope>NUCLEOTIDE SEQUENCE</scope>
    <source>
        <strain evidence="2">C2S</strain>
    </source>
</reference>
<feature type="compositionally biased region" description="Basic residues" evidence="1">
    <location>
        <begin position="71"/>
        <end position="81"/>
    </location>
</feature>
<evidence type="ECO:0000313" key="2">
    <source>
        <dbReference type="EMBL" id="VTT80391.1"/>
    </source>
</evidence>
<feature type="compositionally biased region" description="Basic and acidic residues" evidence="1">
    <location>
        <begin position="25"/>
        <end position="39"/>
    </location>
</feature>
<proteinExistence type="predicted"/>
<feature type="region of interest" description="Disordered" evidence="1">
    <location>
        <begin position="1"/>
        <end position="81"/>
    </location>
</feature>
<organism evidence="2 3">
    <name type="scientific">Fusarium fujikuroi</name>
    <name type="common">Bakanae and foot rot disease fungus</name>
    <name type="synonym">Gibberella fujikuroi</name>
    <dbReference type="NCBI Taxonomy" id="5127"/>
    <lineage>
        <taxon>Eukaryota</taxon>
        <taxon>Fungi</taxon>
        <taxon>Dikarya</taxon>
        <taxon>Ascomycota</taxon>
        <taxon>Pezizomycotina</taxon>
        <taxon>Sordariomycetes</taxon>
        <taxon>Hypocreomycetidae</taxon>
        <taxon>Hypocreales</taxon>
        <taxon>Nectriaceae</taxon>
        <taxon>Fusarium</taxon>
        <taxon>Fusarium fujikuroi species complex</taxon>
    </lineage>
</organism>
<feature type="compositionally biased region" description="Polar residues" evidence="1">
    <location>
        <begin position="15"/>
        <end position="24"/>
    </location>
</feature>
<dbReference type="EMBL" id="CABFJX010000402">
    <property type="protein sequence ID" value="VTT80391.1"/>
    <property type="molecule type" value="Genomic_DNA"/>
</dbReference>
<comment type="caution">
    <text evidence="2">The sequence shown here is derived from an EMBL/GenBank/DDBJ whole genome shotgun (WGS) entry which is preliminary data.</text>
</comment>
<evidence type="ECO:0000256" key="1">
    <source>
        <dbReference type="SAM" id="MobiDB-lite"/>
    </source>
</evidence>
<name>A0A9Q9UFP5_FUSFU</name>